<dbReference type="RefSeq" id="WP_153981439.1">
    <property type="nucleotide sequence ID" value="NZ_BAAANZ010000002.1"/>
</dbReference>
<dbReference type="GO" id="GO:0016874">
    <property type="term" value="F:ligase activity"/>
    <property type="evidence" value="ECO:0007669"/>
    <property type="project" value="UniProtKB-KW"/>
</dbReference>
<evidence type="ECO:0000313" key="7">
    <source>
        <dbReference type="EMBL" id="MBB5618534.1"/>
    </source>
</evidence>
<evidence type="ECO:0000256" key="4">
    <source>
        <dbReference type="ARBA" id="ARBA00023136"/>
    </source>
</evidence>
<keyword evidence="7" id="KW-0436">Ligase</keyword>
<dbReference type="Pfam" id="PF04932">
    <property type="entry name" value="Wzy_C"/>
    <property type="match status" value="1"/>
</dbReference>
<feature type="transmembrane region" description="Helical" evidence="5">
    <location>
        <begin position="337"/>
        <end position="355"/>
    </location>
</feature>
<feature type="transmembrane region" description="Helical" evidence="5">
    <location>
        <begin position="220"/>
        <end position="238"/>
    </location>
</feature>
<dbReference type="EMBL" id="JACHBS010000001">
    <property type="protein sequence ID" value="MBB5618534.1"/>
    <property type="molecule type" value="Genomic_DNA"/>
</dbReference>
<evidence type="ECO:0000256" key="5">
    <source>
        <dbReference type="SAM" id="Phobius"/>
    </source>
</evidence>
<keyword evidence="2 5" id="KW-0812">Transmembrane</keyword>
<feature type="transmembrane region" description="Helical" evidence="5">
    <location>
        <begin position="247"/>
        <end position="267"/>
    </location>
</feature>
<evidence type="ECO:0000313" key="8">
    <source>
        <dbReference type="Proteomes" id="UP000552883"/>
    </source>
</evidence>
<feature type="transmembrane region" description="Helical" evidence="5">
    <location>
        <begin position="31"/>
        <end position="52"/>
    </location>
</feature>
<feature type="transmembrane region" description="Helical" evidence="5">
    <location>
        <begin position="85"/>
        <end position="104"/>
    </location>
</feature>
<feature type="transmembrane region" description="Helical" evidence="5">
    <location>
        <begin position="197"/>
        <end position="214"/>
    </location>
</feature>
<keyword evidence="3 5" id="KW-1133">Transmembrane helix</keyword>
<comment type="caution">
    <text evidence="7">The sequence shown here is derived from an EMBL/GenBank/DDBJ whole genome shotgun (WGS) entry which is preliminary data.</text>
</comment>
<dbReference type="GO" id="GO:0016020">
    <property type="term" value="C:membrane"/>
    <property type="evidence" value="ECO:0007669"/>
    <property type="project" value="UniProtKB-SubCell"/>
</dbReference>
<evidence type="ECO:0000256" key="1">
    <source>
        <dbReference type="ARBA" id="ARBA00004141"/>
    </source>
</evidence>
<keyword evidence="4 5" id="KW-0472">Membrane</keyword>
<dbReference type="InterPro" id="IPR007016">
    <property type="entry name" value="O-antigen_ligase-rel_domated"/>
</dbReference>
<feature type="transmembrane region" description="Helical" evidence="5">
    <location>
        <begin position="59"/>
        <end position="79"/>
    </location>
</feature>
<dbReference type="AlphaFoldDB" id="A0A840XBK6"/>
<proteinExistence type="predicted"/>
<protein>
    <submittedName>
        <fullName evidence="7">O-antigen ligase</fullName>
    </submittedName>
</protein>
<feature type="transmembrane region" description="Helical" evidence="5">
    <location>
        <begin position="170"/>
        <end position="190"/>
    </location>
</feature>
<evidence type="ECO:0000256" key="2">
    <source>
        <dbReference type="ARBA" id="ARBA00022692"/>
    </source>
</evidence>
<comment type="subcellular location">
    <subcellularLocation>
        <location evidence="1">Membrane</location>
        <topology evidence="1">Multi-pass membrane protein</topology>
    </subcellularLocation>
</comment>
<sequence>MTWLRDRRVALAALTLFTLLAGDAWRYSVSWYGWGAVVVLIVAGWIAVAVRARVDLRRIPIALGALAALMTASILWSAYPGASALGVTGTLATMLVGVIMAHTLDLAQLVRALGVALRWILGLSLAFELVVAAVLQRPVLPLWVEYEEPFPRAFYWSRALLFEGGRIQGIPGNANLLAFAALLAVIVFGIQLAERRVGSAAGWGWLGAALLTLALTRSSTVLLCGLAAAAMVGVVLLARRLTLRGQYALAGATALALGAVAAGAVAAREPLLALLGRSEDLTGRLDIWAAVIELAQERPVLGWGWVSYWAPWVEPFDDLVVINGVTYLQAHNAWLDVWLQLGAVGLVVFGVLVVTTAARTLGWTIDAPRSAEETPALRLLPTLVLTVLLVHSLAESRLLIEAGLVLLTWLAVASRRHGPPRRGPASVDAARAP</sequence>
<accession>A0A840XBK6</accession>
<dbReference type="Proteomes" id="UP000552883">
    <property type="component" value="Unassembled WGS sequence"/>
</dbReference>
<organism evidence="7 8">
    <name type="scientific">Microcella frigidaquae</name>
    <dbReference type="NCBI Taxonomy" id="424758"/>
    <lineage>
        <taxon>Bacteria</taxon>
        <taxon>Bacillati</taxon>
        <taxon>Actinomycetota</taxon>
        <taxon>Actinomycetes</taxon>
        <taxon>Micrococcales</taxon>
        <taxon>Microbacteriaceae</taxon>
        <taxon>Microcella</taxon>
    </lineage>
</organism>
<gene>
    <name evidence="7" type="ORF">BJ959_002030</name>
</gene>
<keyword evidence="8" id="KW-1185">Reference proteome</keyword>
<dbReference type="PANTHER" id="PTHR37422:SF13">
    <property type="entry name" value="LIPOPOLYSACCHARIDE BIOSYNTHESIS PROTEIN PA4999-RELATED"/>
    <property type="match status" value="1"/>
</dbReference>
<evidence type="ECO:0000256" key="3">
    <source>
        <dbReference type="ARBA" id="ARBA00022989"/>
    </source>
</evidence>
<feature type="domain" description="O-antigen ligase-related" evidence="6">
    <location>
        <begin position="208"/>
        <end position="349"/>
    </location>
</feature>
<dbReference type="OrthoDB" id="1118146at2"/>
<evidence type="ECO:0000259" key="6">
    <source>
        <dbReference type="Pfam" id="PF04932"/>
    </source>
</evidence>
<dbReference type="PANTHER" id="PTHR37422">
    <property type="entry name" value="TEICHURONIC ACID BIOSYNTHESIS PROTEIN TUAE"/>
    <property type="match status" value="1"/>
</dbReference>
<feature type="transmembrane region" description="Helical" evidence="5">
    <location>
        <begin position="116"/>
        <end position="135"/>
    </location>
</feature>
<reference evidence="7 8" key="1">
    <citation type="submission" date="2020-08" db="EMBL/GenBank/DDBJ databases">
        <title>Sequencing the genomes of 1000 actinobacteria strains.</title>
        <authorList>
            <person name="Klenk H.-P."/>
        </authorList>
    </citation>
    <scope>NUCLEOTIDE SEQUENCE [LARGE SCALE GENOMIC DNA]</scope>
    <source>
        <strain evidence="7 8">DSM 23889</strain>
    </source>
</reference>
<name>A0A840XBK6_9MICO</name>
<dbReference type="InterPro" id="IPR051533">
    <property type="entry name" value="WaaL-like"/>
</dbReference>